<evidence type="ECO:0000313" key="5">
    <source>
        <dbReference type="EMBL" id="OYX57301.1"/>
    </source>
</evidence>
<evidence type="ECO:0000256" key="3">
    <source>
        <dbReference type="ARBA" id="ARBA00023163"/>
    </source>
</evidence>
<sequence length="312" mass="35041">MPRVAPKIRLVPKSSVNRALNALGDRWSLLVVQEAFLGATRFEEFHARLGGARSTLSSRLAALERHGILVKKPHRDEGVRMAYHLTPRGLGLFDSMMLMWGWGVRWGVTGGRAPTVFTHTECGKPMLPELRCGGCGEPLTLHTCTYTEGPGQGMERLPVQRMHRRRQPNDEAPTIELVDLLGDRWTALVVSVQYFGLHRFDEIQGVLGIASNILTDRLRTLEMSGIFERRLYEMTPPRYQYRLTKKGQDLYPHALAMMTWADTHLKDRAGPPVKIRHVCGEPLNPQISCSACKGRLTLETVVMKAGRIKPSA</sequence>
<evidence type="ECO:0000259" key="4">
    <source>
        <dbReference type="PROSITE" id="PS51118"/>
    </source>
</evidence>
<dbReference type="InterPro" id="IPR002577">
    <property type="entry name" value="HTH_HxlR"/>
</dbReference>
<name>A0A258HJZ0_9CAUL</name>
<dbReference type="Gene3D" id="1.10.10.10">
    <property type="entry name" value="Winged helix-like DNA-binding domain superfamily/Winged helix DNA-binding domain"/>
    <property type="match status" value="2"/>
</dbReference>
<evidence type="ECO:0000256" key="2">
    <source>
        <dbReference type="ARBA" id="ARBA00023125"/>
    </source>
</evidence>
<comment type="caution">
    <text evidence="5">The sequence shown here is derived from an EMBL/GenBank/DDBJ whole genome shotgun (WGS) entry which is preliminary data.</text>
</comment>
<dbReference type="PROSITE" id="PS51118">
    <property type="entry name" value="HTH_HXLR"/>
    <property type="match status" value="2"/>
</dbReference>
<gene>
    <name evidence="5" type="ORF">B7Y86_06240</name>
</gene>
<proteinExistence type="predicted"/>
<keyword evidence="1" id="KW-0805">Transcription regulation</keyword>
<evidence type="ECO:0000313" key="6">
    <source>
        <dbReference type="Proteomes" id="UP000216147"/>
    </source>
</evidence>
<feature type="domain" description="HTH hxlR-type" evidence="4">
    <location>
        <begin position="11"/>
        <end position="111"/>
    </location>
</feature>
<dbReference type="PANTHER" id="PTHR33204:SF18">
    <property type="entry name" value="TRANSCRIPTIONAL REGULATORY PROTEIN"/>
    <property type="match status" value="1"/>
</dbReference>
<reference evidence="5 6" key="1">
    <citation type="submission" date="2017-03" db="EMBL/GenBank/DDBJ databases">
        <title>Lifting the veil on microbial sulfur biogeochemistry in mining wastewaters.</title>
        <authorList>
            <person name="Kantor R.S."/>
            <person name="Colenbrander Nelson T."/>
            <person name="Marshall S."/>
            <person name="Bennett D."/>
            <person name="Apte S."/>
            <person name="Camacho D."/>
            <person name="Thomas B.C."/>
            <person name="Warren L.A."/>
            <person name="Banfield J.F."/>
        </authorList>
    </citation>
    <scope>NUCLEOTIDE SEQUENCE [LARGE SCALE GENOMIC DNA]</scope>
    <source>
        <strain evidence="5">32-68-21</strain>
    </source>
</reference>
<feature type="domain" description="HTH hxlR-type" evidence="4">
    <location>
        <begin position="172"/>
        <end position="269"/>
    </location>
</feature>
<accession>A0A258HJZ0</accession>
<dbReference type="Pfam" id="PF01638">
    <property type="entry name" value="HxlR"/>
    <property type="match status" value="2"/>
</dbReference>
<evidence type="ECO:0000256" key="1">
    <source>
        <dbReference type="ARBA" id="ARBA00023015"/>
    </source>
</evidence>
<dbReference type="GO" id="GO:0003677">
    <property type="term" value="F:DNA binding"/>
    <property type="evidence" value="ECO:0007669"/>
    <property type="project" value="UniProtKB-KW"/>
</dbReference>
<dbReference type="InterPro" id="IPR036388">
    <property type="entry name" value="WH-like_DNA-bd_sf"/>
</dbReference>
<dbReference type="SUPFAM" id="SSF46785">
    <property type="entry name" value="Winged helix' DNA-binding domain"/>
    <property type="match status" value="2"/>
</dbReference>
<dbReference type="Proteomes" id="UP000216147">
    <property type="component" value="Unassembled WGS sequence"/>
</dbReference>
<organism evidence="5 6">
    <name type="scientific">Brevundimonas subvibrioides</name>
    <dbReference type="NCBI Taxonomy" id="74313"/>
    <lineage>
        <taxon>Bacteria</taxon>
        <taxon>Pseudomonadati</taxon>
        <taxon>Pseudomonadota</taxon>
        <taxon>Alphaproteobacteria</taxon>
        <taxon>Caulobacterales</taxon>
        <taxon>Caulobacteraceae</taxon>
        <taxon>Brevundimonas</taxon>
    </lineage>
</organism>
<protein>
    <recommendedName>
        <fullName evidence="4">HTH hxlR-type domain-containing protein</fullName>
    </recommendedName>
</protein>
<keyword evidence="3" id="KW-0804">Transcription</keyword>
<dbReference type="InterPro" id="IPR036390">
    <property type="entry name" value="WH_DNA-bd_sf"/>
</dbReference>
<dbReference type="EMBL" id="NCEQ01000006">
    <property type="protein sequence ID" value="OYX57301.1"/>
    <property type="molecule type" value="Genomic_DNA"/>
</dbReference>
<dbReference type="AlphaFoldDB" id="A0A258HJZ0"/>
<dbReference type="PANTHER" id="PTHR33204">
    <property type="entry name" value="TRANSCRIPTIONAL REGULATOR, MARR FAMILY"/>
    <property type="match status" value="1"/>
</dbReference>
<keyword evidence="2" id="KW-0238">DNA-binding</keyword>